<keyword evidence="3" id="KW-0597">Phosphoprotein</keyword>
<evidence type="ECO:0000313" key="9">
    <source>
        <dbReference type="EMBL" id="SDQ61045.1"/>
    </source>
</evidence>
<dbReference type="SUPFAM" id="SSF55874">
    <property type="entry name" value="ATPase domain of HSP90 chaperone/DNA topoisomerase II/histidine kinase"/>
    <property type="match status" value="1"/>
</dbReference>
<dbReference type="InterPro" id="IPR052162">
    <property type="entry name" value="Sensor_kinase/Photoreceptor"/>
</dbReference>
<dbReference type="Pfam" id="PF00989">
    <property type="entry name" value="PAS"/>
    <property type="match status" value="1"/>
</dbReference>
<dbReference type="SMART" id="SM00388">
    <property type="entry name" value="HisKA"/>
    <property type="match status" value="1"/>
</dbReference>
<evidence type="ECO:0000256" key="4">
    <source>
        <dbReference type="ARBA" id="ARBA00022679"/>
    </source>
</evidence>
<organism evidence="9 10">
    <name type="scientific">Natronobacterium texcoconense</name>
    <dbReference type="NCBI Taxonomy" id="1095778"/>
    <lineage>
        <taxon>Archaea</taxon>
        <taxon>Methanobacteriati</taxon>
        <taxon>Methanobacteriota</taxon>
        <taxon>Stenosarchaea group</taxon>
        <taxon>Halobacteria</taxon>
        <taxon>Halobacteriales</taxon>
        <taxon>Natrialbaceae</taxon>
        <taxon>Natronobacterium</taxon>
    </lineage>
</organism>
<comment type="catalytic activity">
    <reaction evidence="1">
        <text>ATP + protein L-histidine = ADP + protein N-phospho-L-histidine.</text>
        <dbReference type="EC" id="2.7.13.3"/>
    </reaction>
</comment>
<dbReference type="Pfam" id="PF00512">
    <property type="entry name" value="HisKA"/>
    <property type="match status" value="1"/>
</dbReference>
<dbReference type="InterPro" id="IPR000700">
    <property type="entry name" value="PAS-assoc_C"/>
</dbReference>
<evidence type="ECO:0000256" key="1">
    <source>
        <dbReference type="ARBA" id="ARBA00000085"/>
    </source>
</evidence>
<dbReference type="Pfam" id="PF08448">
    <property type="entry name" value="PAS_4"/>
    <property type="match status" value="1"/>
</dbReference>
<dbReference type="InterPro" id="IPR001610">
    <property type="entry name" value="PAC"/>
</dbReference>
<name>A0A1H1CA14_NATTX</name>
<dbReference type="EMBL" id="FNLC01000001">
    <property type="protein sequence ID" value="SDQ61045.1"/>
    <property type="molecule type" value="Genomic_DNA"/>
</dbReference>
<dbReference type="InterPro" id="IPR036890">
    <property type="entry name" value="HATPase_C_sf"/>
</dbReference>
<dbReference type="Gene3D" id="3.30.450.20">
    <property type="entry name" value="PAS domain"/>
    <property type="match status" value="4"/>
</dbReference>
<dbReference type="InterPro" id="IPR035965">
    <property type="entry name" value="PAS-like_dom_sf"/>
</dbReference>
<dbReference type="PRINTS" id="PR00344">
    <property type="entry name" value="BCTRLSENSOR"/>
</dbReference>
<dbReference type="STRING" id="1095778.SAMN04489842_1329"/>
<keyword evidence="5" id="KW-0418">Kinase</keyword>
<dbReference type="InterPro" id="IPR013767">
    <property type="entry name" value="PAS_fold"/>
</dbReference>
<dbReference type="Proteomes" id="UP000198848">
    <property type="component" value="Unassembled WGS sequence"/>
</dbReference>
<dbReference type="PROSITE" id="PS50113">
    <property type="entry name" value="PAC"/>
    <property type="match status" value="2"/>
</dbReference>
<accession>A0A1H1CA14</accession>
<dbReference type="PANTHER" id="PTHR43304:SF1">
    <property type="entry name" value="PAC DOMAIN-CONTAINING PROTEIN"/>
    <property type="match status" value="1"/>
</dbReference>
<dbReference type="PANTHER" id="PTHR43304">
    <property type="entry name" value="PHYTOCHROME-LIKE PROTEIN CPH1"/>
    <property type="match status" value="1"/>
</dbReference>
<dbReference type="InterPro" id="IPR013656">
    <property type="entry name" value="PAS_4"/>
</dbReference>
<feature type="domain" description="PAS" evidence="7">
    <location>
        <begin position="50"/>
        <end position="119"/>
    </location>
</feature>
<proteinExistence type="predicted"/>
<evidence type="ECO:0000259" key="8">
    <source>
        <dbReference type="PROSITE" id="PS50113"/>
    </source>
</evidence>
<evidence type="ECO:0000256" key="2">
    <source>
        <dbReference type="ARBA" id="ARBA00012438"/>
    </source>
</evidence>
<dbReference type="SUPFAM" id="SSF47384">
    <property type="entry name" value="Homodimeric domain of signal transducing histidine kinase"/>
    <property type="match status" value="1"/>
</dbReference>
<dbReference type="InterPro" id="IPR003594">
    <property type="entry name" value="HATPase_dom"/>
</dbReference>
<reference evidence="10" key="1">
    <citation type="submission" date="2016-10" db="EMBL/GenBank/DDBJ databases">
        <authorList>
            <person name="Varghese N."/>
            <person name="Submissions S."/>
        </authorList>
    </citation>
    <scope>NUCLEOTIDE SEQUENCE [LARGE SCALE GENOMIC DNA]</scope>
    <source>
        <strain evidence="10">DSM 24767</strain>
    </source>
</reference>
<gene>
    <name evidence="9" type="ORF">SAMN04489842_1329</name>
</gene>
<evidence type="ECO:0000313" key="10">
    <source>
        <dbReference type="Proteomes" id="UP000198848"/>
    </source>
</evidence>
<dbReference type="FunFam" id="3.30.565.10:FF:000006">
    <property type="entry name" value="Sensor histidine kinase WalK"/>
    <property type="match status" value="1"/>
</dbReference>
<dbReference type="AlphaFoldDB" id="A0A1H1CA14"/>
<dbReference type="InterPro" id="IPR003661">
    <property type="entry name" value="HisK_dim/P_dom"/>
</dbReference>
<dbReference type="EC" id="2.7.13.3" evidence="2"/>
<evidence type="ECO:0000259" key="6">
    <source>
        <dbReference type="PROSITE" id="PS50109"/>
    </source>
</evidence>
<dbReference type="InterPro" id="IPR004358">
    <property type="entry name" value="Sig_transdc_His_kin-like_C"/>
</dbReference>
<feature type="domain" description="PAC" evidence="8">
    <location>
        <begin position="425"/>
        <end position="477"/>
    </location>
</feature>
<dbReference type="PROSITE" id="PS50109">
    <property type="entry name" value="HIS_KIN"/>
    <property type="match status" value="1"/>
</dbReference>
<feature type="domain" description="Histidine kinase" evidence="6">
    <location>
        <begin position="618"/>
        <end position="831"/>
    </location>
</feature>
<dbReference type="Pfam" id="PF08447">
    <property type="entry name" value="PAS_3"/>
    <property type="match status" value="2"/>
</dbReference>
<dbReference type="InterPro" id="IPR013655">
    <property type="entry name" value="PAS_fold_3"/>
</dbReference>
<dbReference type="Gene3D" id="3.30.565.10">
    <property type="entry name" value="Histidine kinase-like ATPase, C-terminal domain"/>
    <property type="match status" value="1"/>
</dbReference>
<sequence length="835" mass="93653">MVLTSLNSANTTVSGLSKELIRFEDLNVYMSERADPSEMTVWGDADDTEALQYYRALVNAIDDGIYRLDAEGRFVSVNDVILELTGYTRGELLDEHVSVLFGGDSATIEHEISRIRTNAADQSEVLDLTLKTAEEEQIRCDVRLNVIDAGDITQETVGIVHETGEREQTETETTEATFRRLFENVPGNYLIVQPEDYEIVAVSDAYLDATMTDRADILGKTLFEIFPNNPDDPADGVENLRESLERVAEAGETDTMPVTHYPIPDRDSGGDEFEERWWSPVNSPVFDTAGDLDYIVHSVEDVTPIVEELQTEREQELLQEPDTADSQLASDVVLRGQELLQQAKREAYKQLRESEQRFRALVTTTSDVVFSTNADWSEMHSLEGSDFLPDTVEEGPSWVDEYVPPEDQPRVRDAIDEAVRTKSSFELEHRIVRDDGTVAWIVSCATPLLDEDGEITRWLGAADDVTERVERECYLEDSKERLEAAAEAGAVGTWEWHIPDDVMVTSASFANKFGIDPDAATEGVPLEQFLSAIHDDDRERVERKIEDVIESGEEYEEEYRVWDDDGELRWVVARGHVEYDDDGNPVTFPGALTDITERKQFEQQLEKSNERLEQFAYAASHDLQEPLRMITSYLQLIERRYADELDEDGVEFIEFAVDGADRMRNMIEGLLEYSRVETRGDPFESVDLDAVLADVCADFQVAVEESDAEITAEALPRVEGDPGQLRQVFQNLLSNAIEYSGDDPPQVDISAVRNGSEVLVSVTDEGIGIDPDDRERVFEVFQSLHAQDEHSGTGIGLALCKRIVERHGGDIWVESEPGEGATFSFSLPAASGDET</sequence>
<dbReference type="Gene3D" id="2.10.70.100">
    <property type="match status" value="1"/>
</dbReference>
<dbReference type="SMART" id="SM00091">
    <property type="entry name" value="PAS"/>
    <property type="match status" value="4"/>
</dbReference>
<dbReference type="GO" id="GO:0000155">
    <property type="term" value="F:phosphorelay sensor kinase activity"/>
    <property type="evidence" value="ECO:0007669"/>
    <property type="project" value="InterPro"/>
</dbReference>
<keyword evidence="10" id="KW-1185">Reference proteome</keyword>
<evidence type="ECO:0000259" key="7">
    <source>
        <dbReference type="PROSITE" id="PS50112"/>
    </source>
</evidence>
<dbReference type="NCBIfam" id="TIGR00229">
    <property type="entry name" value="sensory_box"/>
    <property type="match status" value="3"/>
</dbReference>
<dbReference type="SMART" id="SM00086">
    <property type="entry name" value="PAC"/>
    <property type="match status" value="2"/>
</dbReference>
<evidence type="ECO:0000256" key="3">
    <source>
        <dbReference type="ARBA" id="ARBA00022553"/>
    </source>
</evidence>
<dbReference type="CDD" id="cd00082">
    <property type="entry name" value="HisKA"/>
    <property type="match status" value="1"/>
</dbReference>
<dbReference type="CDD" id="cd00130">
    <property type="entry name" value="PAS"/>
    <property type="match status" value="4"/>
</dbReference>
<dbReference type="InterPro" id="IPR005467">
    <property type="entry name" value="His_kinase_dom"/>
</dbReference>
<protein>
    <recommendedName>
        <fullName evidence="2">histidine kinase</fullName>
        <ecNumber evidence="2">2.7.13.3</ecNumber>
    </recommendedName>
</protein>
<dbReference type="SMART" id="SM00387">
    <property type="entry name" value="HATPase_c"/>
    <property type="match status" value="1"/>
</dbReference>
<dbReference type="SUPFAM" id="SSF55785">
    <property type="entry name" value="PYP-like sensor domain (PAS domain)"/>
    <property type="match status" value="4"/>
</dbReference>
<keyword evidence="4" id="KW-0808">Transferase</keyword>
<dbReference type="InterPro" id="IPR036097">
    <property type="entry name" value="HisK_dim/P_sf"/>
</dbReference>
<feature type="domain" description="PAC" evidence="8">
    <location>
        <begin position="555"/>
        <end position="607"/>
    </location>
</feature>
<dbReference type="Pfam" id="PF02518">
    <property type="entry name" value="HATPase_c"/>
    <property type="match status" value="1"/>
</dbReference>
<dbReference type="PROSITE" id="PS50112">
    <property type="entry name" value="PAS"/>
    <property type="match status" value="1"/>
</dbReference>
<evidence type="ECO:0000256" key="5">
    <source>
        <dbReference type="ARBA" id="ARBA00022777"/>
    </source>
</evidence>
<dbReference type="Gene3D" id="1.10.287.130">
    <property type="match status" value="1"/>
</dbReference>
<dbReference type="GO" id="GO:0006355">
    <property type="term" value="P:regulation of DNA-templated transcription"/>
    <property type="evidence" value="ECO:0007669"/>
    <property type="project" value="InterPro"/>
</dbReference>
<dbReference type="InterPro" id="IPR000014">
    <property type="entry name" value="PAS"/>
</dbReference>